<reference evidence="1 2" key="1">
    <citation type="submission" date="2018-04" db="EMBL/GenBank/DDBJ databases">
        <title>Genomic Encyclopedia of Type Strains, Phase III (KMG-III): the genomes of soil and plant-associated and newly described type strains.</title>
        <authorList>
            <person name="Whitman W."/>
        </authorList>
    </citation>
    <scope>NUCLEOTIDE SEQUENCE [LARGE SCALE GENOMIC DNA]</scope>
    <source>
        <strain evidence="1 2">MA-olki</strain>
    </source>
</reference>
<evidence type="ECO:0000313" key="1">
    <source>
        <dbReference type="EMBL" id="PTW44220.1"/>
    </source>
</evidence>
<accession>A0A2T5TY80</accession>
<comment type="caution">
    <text evidence="1">The sequence shown here is derived from an EMBL/GenBank/DDBJ whole genome shotgun (WGS) entry which is preliminary data.</text>
</comment>
<proteinExistence type="predicted"/>
<protein>
    <submittedName>
        <fullName evidence="1">Uncharacterized protein</fullName>
    </submittedName>
</protein>
<sequence>MFSLIALYFEYRNAQAAHIAATSATVELDRPANDVSSASIARAA</sequence>
<dbReference type="EMBL" id="QAYE01000011">
    <property type="protein sequence ID" value="PTW44220.1"/>
    <property type="molecule type" value="Genomic_DNA"/>
</dbReference>
<evidence type="ECO:0000313" key="2">
    <source>
        <dbReference type="Proteomes" id="UP000244013"/>
    </source>
</evidence>
<organism evidence="1 2">
    <name type="scientific">Sphingomonas faeni</name>
    <dbReference type="NCBI Taxonomy" id="185950"/>
    <lineage>
        <taxon>Bacteria</taxon>
        <taxon>Pseudomonadati</taxon>
        <taxon>Pseudomonadota</taxon>
        <taxon>Alphaproteobacteria</taxon>
        <taxon>Sphingomonadales</taxon>
        <taxon>Sphingomonadaceae</taxon>
        <taxon>Sphingomonas</taxon>
    </lineage>
</organism>
<dbReference type="Proteomes" id="UP000244013">
    <property type="component" value="Unassembled WGS sequence"/>
</dbReference>
<name>A0A2T5TY80_9SPHN</name>
<dbReference type="AlphaFoldDB" id="A0A2T5TY80"/>
<gene>
    <name evidence="1" type="ORF">C8J25_11157</name>
</gene>